<name>A0A6J4PZS9_9ACTN</name>
<protein>
    <submittedName>
        <fullName evidence="2">Fluoride ion transporter CrcB</fullName>
    </submittedName>
</protein>
<feature type="compositionally biased region" description="Basic residues" evidence="1">
    <location>
        <begin position="102"/>
        <end position="112"/>
    </location>
</feature>
<accession>A0A6J4PZS9</accession>
<sequence length="123" mass="13285">DGAARGAGRRARGPGPLPGRPRRPRPHRRPVPLGHPGGQRRGVAGARSAARRREPRRRATRPGRGAGHRLLRCADDLQHLRRRERAAGRGRRALAGGGERRSQHRGGAGRRRAGVDPGHGAHL</sequence>
<feature type="region of interest" description="Disordered" evidence="1">
    <location>
        <begin position="1"/>
        <end position="123"/>
    </location>
</feature>
<reference evidence="2" key="1">
    <citation type="submission" date="2020-02" db="EMBL/GenBank/DDBJ databases">
        <authorList>
            <person name="Meier V. D."/>
        </authorList>
    </citation>
    <scope>NUCLEOTIDE SEQUENCE</scope>
    <source>
        <strain evidence="2">AVDCRST_MAG35</strain>
    </source>
</reference>
<feature type="compositionally biased region" description="Basic residues" evidence="1">
    <location>
        <begin position="20"/>
        <end position="30"/>
    </location>
</feature>
<feature type="non-terminal residue" evidence="2">
    <location>
        <position position="123"/>
    </location>
</feature>
<feature type="compositionally biased region" description="Basic residues" evidence="1">
    <location>
        <begin position="80"/>
        <end position="92"/>
    </location>
</feature>
<evidence type="ECO:0000256" key="1">
    <source>
        <dbReference type="SAM" id="MobiDB-lite"/>
    </source>
</evidence>
<evidence type="ECO:0000313" key="2">
    <source>
        <dbReference type="EMBL" id="CAA9430230.1"/>
    </source>
</evidence>
<gene>
    <name evidence="2" type="ORF">AVDCRST_MAG35-2548</name>
</gene>
<dbReference type="EMBL" id="CADCUY010000513">
    <property type="protein sequence ID" value="CAA9430230.1"/>
    <property type="molecule type" value="Genomic_DNA"/>
</dbReference>
<proteinExistence type="predicted"/>
<feature type="compositionally biased region" description="Basic residues" evidence="1">
    <location>
        <begin position="49"/>
        <end position="71"/>
    </location>
</feature>
<feature type="non-terminal residue" evidence="2">
    <location>
        <position position="1"/>
    </location>
</feature>
<dbReference type="AlphaFoldDB" id="A0A6J4PZS9"/>
<organism evidence="2">
    <name type="scientific">uncultured Quadrisphaera sp</name>
    <dbReference type="NCBI Taxonomy" id="904978"/>
    <lineage>
        <taxon>Bacteria</taxon>
        <taxon>Bacillati</taxon>
        <taxon>Actinomycetota</taxon>
        <taxon>Actinomycetes</taxon>
        <taxon>Kineosporiales</taxon>
        <taxon>Kineosporiaceae</taxon>
        <taxon>Quadrisphaera</taxon>
        <taxon>environmental samples</taxon>
    </lineage>
</organism>